<evidence type="ECO:0000313" key="2">
    <source>
        <dbReference type="Proteomes" id="UP000642571"/>
    </source>
</evidence>
<protein>
    <submittedName>
        <fullName evidence="1">Uncharacterized protein</fullName>
    </submittedName>
</protein>
<comment type="caution">
    <text evidence="1">The sequence shown here is derived from an EMBL/GenBank/DDBJ whole genome shotgun (WGS) entry which is preliminary data.</text>
</comment>
<dbReference type="RefSeq" id="WP_188652201.1">
    <property type="nucleotide sequence ID" value="NZ_BMIN01000004.1"/>
</dbReference>
<dbReference type="Proteomes" id="UP000642571">
    <property type="component" value="Unassembled WGS sequence"/>
</dbReference>
<accession>A0ABQ1PZ88</accession>
<reference evidence="2" key="1">
    <citation type="journal article" date="2019" name="Int. J. Syst. Evol. Microbiol.">
        <title>The Global Catalogue of Microorganisms (GCM) 10K type strain sequencing project: providing services to taxonomists for standard genome sequencing and annotation.</title>
        <authorList>
            <consortium name="The Broad Institute Genomics Platform"/>
            <consortium name="The Broad Institute Genome Sequencing Center for Infectious Disease"/>
            <person name="Wu L."/>
            <person name="Ma J."/>
        </authorList>
    </citation>
    <scope>NUCLEOTIDE SEQUENCE [LARGE SCALE GENOMIC DNA]</scope>
    <source>
        <strain evidence="2">CGMCC 1.15353</strain>
    </source>
</reference>
<keyword evidence="2" id="KW-1185">Reference proteome</keyword>
<dbReference type="EMBL" id="BMIN01000004">
    <property type="protein sequence ID" value="GGD07749.1"/>
    <property type="molecule type" value="Genomic_DNA"/>
</dbReference>
<evidence type="ECO:0000313" key="1">
    <source>
        <dbReference type="EMBL" id="GGD07749.1"/>
    </source>
</evidence>
<sequence>MNPLAVVNVEHIELTPFLVALIYDEKGKQIDDIAVPHESVEASLVKVAEVMIEHRLYPMDVYTSTAELYVEALKHEGFNVSYRVKSDTSETRRLLESSEEMFREFYEIELEVPMPKWRAWVISRLNKLIQIIEGRYSK</sequence>
<proteinExistence type="predicted"/>
<gene>
    <name evidence="1" type="ORF">GCM10011389_14100</name>
</gene>
<name>A0ABQ1PZ88_9BACI</name>
<organism evidence="1 2">
    <name type="scientific">Pontibacillus salipaludis</name>
    <dbReference type="NCBI Taxonomy" id="1697394"/>
    <lineage>
        <taxon>Bacteria</taxon>
        <taxon>Bacillati</taxon>
        <taxon>Bacillota</taxon>
        <taxon>Bacilli</taxon>
        <taxon>Bacillales</taxon>
        <taxon>Bacillaceae</taxon>
        <taxon>Pontibacillus</taxon>
    </lineage>
</organism>